<keyword evidence="1" id="KW-0175">Coiled coil</keyword>
<proteinExistence type="predicted"/>
<feature type="non-terminal residue" evidence="3">
    <location>
        <position position="658"/>
    </location>
</feature>
<accession>A0A1E4TY10</accession>
<feature type="compositionally biased region" description="Polar residues" evidence="2">
    <location>
        <begin position="25"/>
        <end position="38"/>
    </location>
</feature>
<feature type="coiled-coil region" evidence="1">
    <location>
        <begin position="581"/>
        <end position="658"/>
    </location>
</feature>
<dbReference type="EMBL" id="KV454012">
    <property type="protein sequence ID" value="ODV96627.1"/>
    <property type="molecule type" value="Genomic_DNA"/>
</dbReference>
<dbReference type="STRING" id="669874.A0A1E4TY10"/>
<dbReference type="AlphaFoldDB" id="A0A1E4TY10"/>
<keyword evidence="4" id="KW-1185">Reference proteome</keyword>
<feature type="region of interest" description="Disordered" evidence="2">
    <location>
        <begin position="438"/>
        <end position="463"/>
    </location>
</feature>
<dbReference type="PANTHER" id="PTHR38426:SF1">
    <property type="entry name" value="MAINTENANCE OF TELOMERE CAPPING PROTEIN 4"/>
    <property type="match status" value="1"/>
</dbReference>
<organism evidence="3 4">
    <name type="scientific">Pachysolen tannophilus NRRL Y-2460</name>
    <dbReference type="NCBI Taxonomy" id="669874"/>
    <lineage>
        <taxon>Eukaryota</taxon>
        <taxon>Fungi</taxon>
        <taxon>Dikarya</taxon>
        <taxon>Ascomycota</taxon>
        <taxon>Saccharomycotina</taxon>
        <taxon>Pichiomycetes</taxon>
        <taxon>Pachysolenaceae</taxon>
        <taxon>Pachysolen</taxon>
    </lineage>
</organism>
<feature type="compositionally biased region" description="Low complexity" evidence="2">
    <location>
        <begin position="93"/>
        <end position="109"/>
    </location>
</feature>
<feature type="compositionally biased region" description="Low complexity" evidence="2">
    <location>
        <begin position="65"/>
        <end position="85"/>
    </location>
</feature>
<gene>
    <name evidence="3" type="ORF">PACTADRAFT_48459</name>
</gene>
<name>A0A1E4TY10_PACTA</name>
<feature type="region of interest" description="Disordered" evidence="2">
    <location>
        <begin position="360"/>
        <end position="409"/>
    </location>
</feature>
<evidence type="ECO:0000256" key="2">
    <source>
        <dbReference type="SAM" id="MobiDB-lite"/>
    </source>
</evidence>
<dbReference type="Proteomes" id="UP000094236">
    <property type="component" value="Unassembled WGS sequence"/>
</dbReference>
<sequence length="658" mass="75052">MSGRSNIKEKLKDISIGKMVEDDQSNGATAVVASSPQKNPAEVKHRRFHKNKSNGFQVEARKARLSYSTPTSSSSPHRSLGSSTLDEYDTIINNNNNNNNNHNLSNSTNRNDEETGREKDTMKQTGELATLFLGIRKGLMTDLNIEPDLANEQHQLQSEFFNNHIAGQESAIGKTSGGVSNKIFKNENSKKYYEFSNAVFERANRVKITISLYHINIRRCQEIFQTDANGNPLYPNVEGVYNPLQVIRNRRLYKKYRQYPAPLDLKLVTPSSQVFSENKKHKLIWQVDLKELAHDLTWRTQHWHHLRRPDGRLWFPSEEDLEKEARHNHHDHYPHHHHRYYHPSLQNKNKMYEKLFEDKKNKEADTSTKNDSEIQKYYPTPSDNIYATTTSTDDFPVSSNNSSVKRLGRETTKNAGFNIRKLSKSPAKILRNYSSKSNDRLVSAEGTISDPDDESEEKKRELSNEDYLAVAHAKTTTPKSSLSNSSIGTDDKVELLPMREINILPLSERSNYRKLSSNSNFQKLDRTPEEAPEDVLLPSAMENSGNKMGAGAGYFERLSTDKGDVKAELEDIGVVDNNTVYNKTEDECIQLTKQANILKRLNGLVLIAENNLMNKPIIINNQLSLKKAEINNILSELNQNYNVNLNEISKKYESLLNA</sequence>
<reference evidence="4" key="1">
    <citation type="submission" date="2016-05" db="EMBL/GenBank/DDBJ databases">
        <title>Comparative genomics of biotechnologically important yeasts.</title>
        <authorList>
            <consortium name="DOE Joint Genome Institute"/>
            <person name="Riley R."/>
            <person name="Haridas S."/>
            <person name="Wolfe K.H."/>
            <person name="Lopes M.R."/>
            <person name="Hittinger C.T."/>
            <person name="Goker M."/>
            <person name="Salamov A."/>
            <person name="Wisecaver J."/>
            <person name="Long T.M."/>
            <person name="Aerts A.L."/>
            <person name="Barry K."/>
            <person name="Choi C."/>
            <person name="Clum A."/>
            <person name="Coughlan A.Y."/>
            <person name="Deshpande S."/>
            <person name="Douglass A.P."/>
            <person name="Hanson S.J."/>
            <person name="Klenk H.-P."/>
            <person name="Labutti K."/>
            <person name="Lapidus A."/>
            <person name="Lindquist E."/>
            <person name="Lipzen A."/>
            <person name="Meier-Kolthoff J.P."/>
            <person name="Ohm R.A."/>
            <person name="Otillar R.P."/>
            <person name="Pangilinan J."/>
            <person name="Peng Y."/>
            <person name="Rokas A."/>
            <person name="Rosa C.A."/>
            <person name="Scheuner C."/>
            <person name="Sibirny A.A."/>
            <person name="Slot J.C."/>
            <person name="Stielow J.B."/>
            <person name="Sun H."/>
            <person name="Kurtzman C.P."/>
            <person name="Blackwell M."/>
            <person name="Grigoriev I.V."/>
            <person name="Jeffries T.W."/>
        </authorList>
    </citation>
    <scope>NUCLEOTIDE SEQUENCE [LARGE SCALE GENOMIC DNA]</scope>
    <source>
        <strain evidence="4">NRRL Y-2460</strain>
    </source>
</reference>
<protein>
    <submittedName>
        <fullName evidence="3">Uncharacterized protein</fullName>
    </submittedName>
</protein>
<evidence type="ECO:0000313" key="4">
    <source>
        <dbReference type="Proteomes" id="UP000094236"/>
    </source>
</evidence>
<dbReference type="InterPro" id="IPR038769">
    <property type="entry name" value="MTC4"/>
</dbReference>
<evidence type="ECO:0000313" key="3">
    <source>
        <dbReference type="EMBL" id="ODV96627.1"/>
    </source>
</evidence>
<feature type="compositionally biased region" description="Basic and acidic residues" evidence="2">
    <location>
        <begin position="110"/>
        <end position="122"/>
    </location>
</feature>
<feature type="compositionally biased region" description="Basic and acidic residues" evidence="2">
    <location>
        <begin position="360"/>
        <end position="374"/>
    </location>
</feature>
<dbReference type="PANTHER" id="PTHR38426">
    <property type="entry name" value="MAINTENANCE OF TELOMERE CAPPING PROTEIN 4"/>
    <property type="match status" value="1"/>
</dbReference>
<evidence type="ECO:0000256" key="1">
    <source>
        <dbReference type="SAM" id="Coils"/>
    </source>
</evidence>
<feature type="region of interest" description="Disordered" evidence="2">
    <location>
        <begin position="1"/>
        <end position="124"/>
    </location>
</feature>
<feature type="compositionally biased region" description="Polar residues" evidence="2">
    <location>
        <begin position="381"/>
        <end position="404"/>
    </location>
</feature>
<dbReference type="OrthoDB" id="4064064at2759"/>
<feature type="compositionally biased region" description="Basic and acidic residues" evidence="2">
    <location>
        <begin position="1"/>
        <end position="21"/>
    </location>
</feature>